<dbReference type="OrthoDB" id="1521716at2"/>
<dbReference type="AlphaFoldDB" id="A0A1M6X0N9"/>
<evidence type="ECO:0000313" key="3">
    <source>
        <dbReference type="Proteomes" id="UP000184420"/>
    </source>
</evidence>
<accession>A0A1M6X0N9</accession>
<keyword evidence="1" id="KW-0732">Signal</keyword>
<evidence type="ECO:0000313" key="2">
    <source>
        <dbReference type="EMBL" id="SHK99484.1"/>
    </source>
</evidence>
<gene>
    <name evidence="2" type="ORF">SAMN05444266_101843</name>
</gene>
<sequence>MNKNYVLALMAAASLAACSKNDDNNSTPPPTTSKDTVMVRNTISANTTWSKNKVYVLRGYVYVDAPAKLTIEAGTKIISYRDSAGVLLVYKGAKIDANGTTDNPIVFTSGHADAKPGDLGGVILVGNATGNGNHSKLEGGVDAAHTLFGGTDDTDNSGSLTYTRIEYGGKAVAPNDEINGLTLYGVGSGTTLHHIQILNGLDDALEIFGGTANLKYIIAYNNADDDFDFDDGYRGKIQYAVSIKQPSFTDTKTGGDVSNNFEVDNTNPNTKPITTTPITAPVLSNFTAMGPGVGTSVSKDYGYGMRWRRGSKFVLGNSIVANSYLAALRIDDQVGIDFYTAGDSKFANSLLQGAGTESISLFANGGVVNAAALTLLVTGRDASTIFGAANLADLKLKDPTNNANPDLTPQTGSPALTGAKFDGSLNDAFFDKVAYRGAVDPANDWTKAKWVSWNRIVK</sequence>
<organism evidence="2 3">
    <name type="scientific">Chitinophaga jiangningensis</name>
    <dbReference type="NCBI Taxonomy" id="1419482"/>
    <lineage>
        <taxon>Bacteria</taxon>
        <taxon>Pseudomonadati</taxon>
        <taxon>Bacteroidota</taxon>
        <taxon>Chitinophagia</taxon>
        <taxon>Chitinophagales</taxon>
        <taxon>Chitinophagaceae</taxon>
        <taxon>Chitinophaga</taxon>
    </lineage>
</organism>
<reference evidence="2 3" key="1">
    <citation type="submission" date="2016-11" db="EMBL/GenBank/DDBJ databases">
        <authorList>
            <person name="Jaros S."/>
            <person name="Januszkiewicz K."/>
            <person name="Wedrychowicz H."/>
        </authorList>
    </citation>
    <scope>NUCLEOTIDE SEQUENCE [LARGE SCALE GENOMIC DNA]</scope>
    <source>
        <strain evidence="2 3">DSM 27406</strain>
    </source>
</reference>
<protein>
    <recommendedName>
        <fullName evidence="4">T9SS C-terminal target domain-containing protein</fullName>
    </recommendedName>
</protein>
<evidence type="ECO:0008006" key="4">
    <source>
        <dbReference type="Google" id="ProtNLM"/>
    </source>
</evidence>
<dbReference type="RefSeq" id="WP_073078258.1">
    <property type="nucleotide sequence ID" value="NZ_FRBL01000001.1"/>
</dbReference>
<feature type="signal peptide" evidence="1">
    <location>
        <begin position="1"/>
        <end position="19"/>
    </location>
</feature>
<dbReference type="STRING" id="1419482.SAMN05444266_101843"/>
<feature type="chain" id="PRO_5012726012" description="T9SS C-terminal target domain-containing protein" evidence="1">
    <location>
        <begin position="20"/>
        <end position="458"/>
    </location>
</feature>
<dbReference type="PANTHER" id="PTHR41339:SF1">
    <property type="entry name" value="SECRETED PROTEIN"/>
    <property type="match status" value="1"/>
</dbReference>
<dbReference type="EMBL" id="FRBL01000001">
    <property type="protein sequence ID" value="SHK99484.1"/>
    <property type="molecule type" value="Genomic_DNA"/>
</dbReference>
<evidence type="ECO:0000256" key="1">
    <source>
        <dbReference type="SAM" id="SignalP"/>
    </source>
</evidence>
<keyword evidence="3" id="KW-1185">Reference proteome</keyword>
<proteinExistence type="predicted"/>
<dbReference type="PANTHER" id="PTHR41339">
    <property type="entry name" value="LIPL48"/>
    <property type="match status" value="1"/>
</dbReference>
<dbReference type="PROSITE" id="PS51257">
    <property type="entry name" value="PROKAR_LIPOPROTEIN"/>
    <property type="match status" value="1"/>
</dbReference>
<name>A0A1M6X0N9_9BACT</name>
<dbReference type="Proteomes" id="UP000184420">
    <property type="component" value="Unassembled WGS sequence"/>
</dbReference>